<name>A0A3N9U302_9BACI</name>
<gene>
    <name evidence="2" type="ORF">EBB45_19515</name>
</gene>
<feature type="transmembrane region" description="Helical" evidence="1">
    <location>
        <begin position="51"/>
        <end position="69"/>
    </location>
</feature>
<dbReference type="InterPro" id="IPR019649">
    <property type="entry name" value="DUF2512"/>
</dbReference>
<dbReference type="AlphaFoldDB" id="A0A3N9U302"/>
<dbReference type="EMBL" id="RRCT01000035">
    <property type="protein sequence ID" value="RQW70998.1"/>
    <property type="molecule type" value="Genomic_DNA"/>
</dbReference>
<keyword evidence="1" id="KW-0812">Transmembrane</keyword>
<dbReference type="Pfam" id="PF10710">
    <property type="entry name" value="DUF2512"/>
    <property type="match status" value="1"/>
</dbReference>
<sequence length="170" mass="19314">MKLLEWYNLKQNKKERKILLKTKAFIIKLVMTMAILFLVLGLFFGVSLGDILLLGIILTIIGYVADFSIMPRIGGLSATAGDLILAFIVIYVYGLYGFDSDISVFSSAFLASMFIAAGEFYFHKYLIDHHHLLKEEMDENNALTPQKNMVPRAEFSEDFDKNLEKKSKES</sequence>
<protein>
    <submittedName>
        <fullName evidence="2">DUF2512 family protein</fullName>
    </submittedName>
</protein>
<evidence type="ECO:0000313" key="3">
    <source>
        <dbReference type="Proteomes" id="UP000274033"/>
    </source>
</evidence>
<evidence type="ECO:0000313" key="2">
    <source>
        <dbReference type="EMBL" id="RQW70998.1"/>
    </source>
</evidence>
<dbReference type="Proteomes" id="UP000274033">
    <property type="component" value="Unassembled WGS sequence"/>
</dbReference>
<organism evidence="2 3">
    <name type="scientific">Lysinibacillus composti</name>
    <dbReference type="NCBI Taxonomy" id="720633"/>
    <lineage>
        <taxon>Bacteria</taxon>
        <taxon>Bacillati</taxon>
        <taxon>Bacillota</taxon>
        <taxon>Bacilli</taxon>
        <taxon>Bacillales</taxon>
        <taxon>Bacillaceae</taxon>
        <taxon>Lysinibacillus</taxon>
    </lineage>
</organism>
<proteinExistence type="predicted"/>
<keyword evidence="1" id="KW-0472">Membrane</keyword>
<keyword evidence="1" id="KW-1133">Transmembrane helix</keyword>
<evidence type="ECO:0000256" key="1">
    <source>
        <dbReference type="SAM" id="Phobius"/>
    </source>
</evidence>
<accession>A0A3N9U302</accession>
<keyword evidence="3" id="KW-1185">Reference proteome</keyword>
<feature type="transmembrane region" description="Helical" evidence="1">
    <location>
        <begin position="76"/>
        <end position="96"/>
    </location>
</feature>
<reference evidence="2 3" key="1">
    <citation type="journal article" date="2013" name="J. Microbiol.">
        <title>Lysinibacillus chungkukjangi sp. nov., isolated from Chungkukjang, Korean fermented soybean food.</title>
        <authorList>
            <person name="Kim S.J."/>
            <person name="Jang Y.H."/>
            <person name="Hamada M."/>
            <person name="Ahn J.H."/>
            <person name="Weon H.Y."/>
            <person name="Suzuki K."/>
            <person name="Whang K.S."/>
            <person name="Kwon S.W."/>
        </authorList>
    </citation>
    <scope>NUCLEOTIDE SEQUENCE [LARGE SCALE GENOMIC DNA]</scope>
    <source>
        <strain evidence="2 3">MCCC 1A12701</strain>
    </source>
</reference>
<comment type="caution">
    <text evidence="2">The sequence shown here is derived from an EMBL/GenBank/DDBJ whole genome shotgun (WGS) entry which is preliminary data.</text>
</comment>
<feature type="transmembrane region" description="Helical" evidence="1">
    <location>
        <begin position="25"/>
        <end position="45"/>
    </location>
</feature>
<feature type="transmembrane region" description="Helical" evidence="1">
    <location>
        <begin position="102"/>
        <end position="122"/>
    </location>
</feature>